<gene>
    <name evidence="1" type="ORF">OG835_20365</name>
</gene>
<accession>A0ACD4ZMX2</accession>
<name>A0ACD4ZMX2_9ACTN</name>
<dbReference type="EMBL" id="CP109109">
    <property type="protein sequence ID" value="WSB99142.1"/>
    <property type="molecule type" value="Genomic_DNA"/>
</dbReference>
<protein>
    <submittedName>
        <fullName evidence="1">Uncharacterized protein</fullName>
    </submittedName>
</protein>
<dbReference type="Proteomes" id="UP001348369">
    <property type="component" value="Chromosome"/>
</dbReference>
<proteinExistence type="predicted"/>
<sequence length="94" mass="10311">MRTYVGGWAARALEEQEPDSEDFRDLFLGEYGETAEQREVRRAAARDVLVELLEQSENDEIALLNAVYAAQLSSVAALKNIAGALPATWTRAAA</sequence>
<evidence type="ECO:0000313" key="1">
    <source>
        <dbReference type="EMBL" id="WSB99142.1"/>
    </source>
</evidence>
<reference evidence="1" key="1">
    <citation type="submission" date="2022-10" db="EMBL/GenBank/DDBJ databases">
        <title>The complete genomes of actinobacterial strains from the NBC collection.</title>
        <authorList>
            <person name="Joergensen T.S."/>
            <person name="Alvarez Arevalo M."/>
            <person name="Sterndorff E.B."/>
            <person name="Faurdal D."/>
            <person name="Vuksanovic O."/>
            <person name="Mourched A.-S."/>
            <person name="Charusanti P."/>
            <person name="Shaw S."/>
            <person name="Blin K."/>
            <person name="Weber T."/>
        </authorList>
    </citation>
    <scope>NUCLEOTIDE SEQUENCE</scope>
    <source>
        <strain evidence="1">NBC 01771</strain>
    </source>
</reference>
<evidence type="ECO:0000313" key="2">
    <source>
        <dbReference type="Proteomes" id="UP001348369"/>
    </source>
</evidence>
<organism evidence="1 2">
    <name type="scientific">Streptomyces scopuliridis</name>
    <dbReference type="NCBI Taxonomy" id="452529"/>
    <lineage>
        <taxon>Bacteria</taxon>
        <taxon>Bacillati</taxon>
        <taxon>Actinomycetota</taxon>
        <taxon>Actinomycetes</taxon>
        <taxon>Kitasatosporales</taxon>
        <taxon>Streptomycetaceae</taxon>
        <taxon>Streptomyces</taxon>
    </lineage>
</organism>
<keyword evidence="2" id="KW-1185">Reference proteome</keyword>